<dbReference type="RefSeq" id="XP_004832241.1">
    <property type="nucleotide sequence ID" value="XM_004832184.1"/>
</dbReference>
<dbReference type="GeneID" id="15804424"/>
<name>L1LBZ2_THEEQ</name>
<feature type="region of interest" description="Disordered" evidence="1">
    <location>
        <begin position="487"/>
        <end position="589"/>
    </location>
</feature>
<evidence type="ECO:0000313" key="3">
    <source>
        <dbReference type="Proteomes" id="UP000031512"/>
    </source>
</evidence>
<protein>
    <submittedName>
        <fullName evidence="2">Uncharacterized protein</fullName>
    </submittedName>
</protein>
<comment type="caution">
    <text evidence="2">The sequence shown here is derived from an EMBL/GenBank/DDBJ whole genome shotgun (WGS) entry which is preliminary data.</text>
</comment>
<keyword evidence="3" id="KW-1185">Reference proteome</keyword>
<feature type="compositionally biased region" description="Polar residues" evidence="1">
    <location>
        <begin position="487"/>
        <end position="507"/>
    </location>
</feature>
<dbReference type="EMBL" id="ACOU01000004">
    <property type="protein sequence ID" value="EKX72789.1"/>
    <property type="molecule type" value="Genomic_DNA"/>
</dbReference>
<dbReference type="KEGG" id="beq:BEWA_013480"/>
<organism evidence="2 3">
    <name type="scientific">Theileria equi strain WA</name>
    <dbReference type="NCBI Taxonomy" id="1537102"/>
    <lineage>
        <taxon>Eukaryota</taxon>
        <taxon>Sar</taxon>
        <taxon>Alveolata</taxon>
        <taxon>Apicomplexa</taxon>
        <taxon>Aconoidasida</taxon>
        <taxon>Piroplasmida</taxon>
        <taxon>Theileriidae</taxon>
        <taxon>Theileria</taxon>
    </lineage>
</organism>
<evidence type="ECO:0000313" key="2">
    <source>
        <dbReference type="EMBL" id="EKX72789.1"/>
    </source>
</evidence>
<evidence type="ECO:0000256" key="1">
    <source>
        <dbReference type="SAM" id="MobiDB-lite"/>
    </source>
</evidence>
<sequence>MKETENGEALEDQNMIEEDILAYGRKNLHPTLLENVLKQYKKFSKVQRRPKNEQEIPYIDEHTGGRKFTVKRSEEPSGSGFYKYTYEDRDDIGGLGNKPFELSEIQDDTGNSISGIPSKGSDKKVTSVSAYYWKHESTNGSPPTKVLLVEVVYSGENRTAYYVRGSGKDWIETSLQNDLEKTLYEQNCYNNEAVTLDLTRSNSETHSKHGGTGYCCAYHKEGPKVTVEEIAVRHQHERGESTKLYKHTIYPTSKLAGIKYNEGGNHGPKSRKNIKIPGLDNSGKDSVDIYALYSGKNQDPELIYVKSTGDSGVTGWFKKGSSNNGNWEKAEKLDKNITPNNFGDLDCDKFKALKEELNHDTSGLDECKEHLKQQERAQLTARTELGGEQREESREEEQEEEKKEDEDSPKRDPGPPGSSGKNGDGDTGASDDRGTVGARRGSDREAQTTVPKSGDSSWDLFGSGLRELVAGVFNTLFTRSFLKDSETSISELPKNVNSSPDFSQKLTVSHGKVTKNQVEGFYTEDGGRKSSAGAADPKGAHTEGPTKESDPVSEPLAPPSPTAPAEVTLLHEASVHSTGHSQDHNWSAK</sequence>
<dbReference type="VEuPathDB" id="PiroplasmaDB:BEWA_013480"/>
<dbReference type="Proteomes" id="UP000031512">
    <property type="component" value="Unassembled WGS sequence"/>
</dbReference>
<feature type="compositionally biased region" description="Acidic residues" evidence="1">
    <location>
        <begin position="394"/>
        <end position="407"/>
    </location>
</feature>
<feature type="compositionally biased region" description="Polar residues" evidence="1">
    <location>
        <begin position="575"/>
        <end position="589"/>
    </location>
</feature>
<gene>
    <name evidence="2" type="ORF">BEWA_013480</name>
</gene>
<dbReference type="AlphaFoldDB" id="L1LBZ2"/>
<accession>L1LBZ2</accession>
<feature type="compositionally biased region" description="Polar residues" evidence="1">
    <location>
        <begin position="447"/>
        <end position="456"/>
    </location>
</feature>
<reference evidence="2 3" key="1">
    <citation type="journal article" date="2012" name="BMC Genomics">
        <title>Comparative genomic analysis and phylogenetic position of Theileria equi.</title>
        <authorList>
            <person name="Kappmeyer L.S."/>
            <person name="Thiagarajan M."/>
            <person name="Herndon D.R."/>
            <person name="Ramsay J.D."/>
            <person name="Caler E."/>
            <person name="Djikeng A."/>
            <person name="Gillespie J.J."/>
            <person name="Lau A.O."/>
            <person name="Roalson E.H."/>
            <person name="Silva J.C."/>
            <person name="Silva M.G."/>
            <person name="Suarez C.E."/>
            <person name="Ueti M.W."/>
            <person name="Nene V.M."/>
            <person name="Mealey R.H."/>
            <person name="Knowles D.P."/>
            <person name="Brayton K.A."/>
        </authorList>
    </citation>
    <scope>NUCLEOTIDE SEQUENCE [LARGE SCALE GENOMIC DNA]</scope>
    <source>
        <strain evidence="2 3">WA</strain>
    </source>
</reference>
<proteinExistence type="predicted"/>
<feature type="compositionally biased region" description="Basic and acidic residues" evidence="1">
    <location>
        <begin position="430"/>
        <end position="446"/>
    </location>
</feature>
<feature type="compositionally biased region" description="Basic and acidic residues" evidence="1">
    <location>
        <begin position="538"/>
        <end position="550"/>
    </location>
</feature>
<feature type="region of interest" description="Disordered" evidence="1">
    <location>
        <begin position="381"/>
        <end position="461"/>
    </location>
</feature>